<organism evidence="2 3">
    <name type="scientific">Lithocarpus litseifolius</name>
    <dbReference type="NCBI Taxonomy" id="425828"/>
    <lineage>
        <taxon>Eukaryota</taxon>
        <taxon>Viridiplantae</taxon>
        <taxon>Streptophyta</taxon>
        <taxon>Embryophyta</taxon>
        <taxon>Tracheophyta</taxon>
        <taxon>Spermatophyta</taxon>
        <taxon>Magnoliopsida</taxon>
        <taxon>eudicotyledons</taxon>
        <taxon>Gunneridae</taxon>
        <taxon>Pentapetalae</taxon>
        <taxon>rosids</taxon>
        <taxon>fabids</taxon>
        <taxon>Fagales</taxon>
        <taxon>Fagaceae</taxon>
        <taxon>Lithocarpus</taxon>
    </lineage>
</organism>
<keyword evidence="3" id="KW-1185">Reference proteome</keyword>
<reference evidence="2 3" key="1">
    <citation type="submission" date="2024-01" db="EMBL/GenBank/DDBJ databases">
        <title>A telomere-to-telomere, gap-free genome of sweet tea (Lithocarpus litseifolius).</title>
        <authorList>
            <person name="Zhou J."/>
        </authorList>
    </citation>
    <scope>NUCLEOTIDE SEQUENCE [LARGE SCALE GENOMIC DNA]</scope>
    <source>
        <strain evidence="2">Zhou-2022a</strain>
        <tissue evidence="2">Leaf</tissue>
    </source>
</reference>
<gene>
    <name evidence="2" type="ORF">SO802_015735</name>
</gene>
<dbReference type="AlphaFoldDB" id="A0AAW2CVU1"/>
<evidence type="ECO:0000313" key="3">
    <source>
        <dbReference type="Proteomes" id="UP001459277"/>
    </source>
</evidence>
<feature type="compositionally biased region" description="Acidic residues" evidence="1">
    <location>
        <begin position="183"/>
        <end position="194"/>
    </location>
</feature>
<sequence>MKEVSATKGLDLDKSNVCDQDIDLGYIYDPTFDWHDKDGLLQEPRTHAPYCHVDTKVWMYEYFRVGHETREEVLGIFPRFLHWLPQYRLLVTSKPSLEIWRLVIDNLSTNDKSLNPWAGCDGYTECEQSMGLNRCQALFECGHGRYWYLGDRVLPEVHHVYPPTTIPVPPYPSIWLVDFLTDEESPPSEGEEKEEIPSPHHASSSSSSFMDTYPHFPAWKYDVMNPDGTDSSMPLNRLMWILWRKACGWLEACSHWLILNPLNICSMIPAGYALLLSGYLSLELCLTVELTPNSAKFSGT</sequence>
<protein>
    <submittedName>
        <fullName evidence="2">Uncharacterized protein</fullName>
    </submittedName>
</protein>
<comment type="caution">
    <text evidence="2">The sequence shown here is derived from an EMBL/GenBank/DDBJ whole genome shotgun (WGS) entry which is preliminary data.</text>
</comment>
<dbReference type="EMBL" id="JAZDWU010000005">
    <property type="protein sequence ID" value="KAL0001954.1"/>
    <property type="molecule type" value="Genomic_DNA"/>
</dbReference>
<evidence type="ECO:0000313" key="2">
    <source>
        <dbReference type="EMBL" id="KAL0001954.1"/>
    </source>
</evidence>
<accession>A0AAW2CVU1</accession>
<feature type="region of interest" description="Disordered" evidence="1">
    <location>
        <begin position="183"/>
        <end position="209"/>
    </location>
</feature>
<proteinExistence type="predicted"/>
<dbReference type="Proteomes" id="UP001459277">
    <property type="component" value="Unassembled WGS sequence"/>
</dbReference>
<name>A0AAW2CVU1_9ROSI</name>
<evidence type="ECO:0000256" key="1">
    <source>
        <dbReference type="SAM" id="MobiDB-lite"/>
    </source>
</evidence>